<evidence type="ECO:0000313" key="1">
    <source>
        <dbReference type="EMBL" id="CAH1726080.1"/>
    </source>
</evidence>
<sequence length="127" mass="14609">MAGIITTNDRITEVRNIYIYIYNILYEVDWWSDAKKYLYILCTMRPCIQELFAAIVSHGFGTNMNSIILYKILQLCFKRPSCTAMVADGHHSSAALPTPLHTSSLSRVIQPSQGYYLIFLILYIYSQ</sequence>
<accession>A0A9P0J4N7</accession>
<name>A0A9P0J4N7_APHGO</name>
<gene>
    <name evidence="1" type="ORF">APHIGO_LOCUS7031</name>
</gene>
<protein>
    <submittedName>
        <fullName evidence="1">Uncharacterized protein</fullName>
    </submittedName>
</protein>
<organism evidence="1 2">
    <name type="scientific">Aphis gossypii</name>
    <name type="common">Cotton aphid</name>
    <dbReference type="NCBI Taxonomy" id="80765"/>
    <lineage>
        <taxon>Eukaryota</taxon>
        <taxon>Metazoa</taxon>
        <taxon>Ecdysozoa</taxon>
        <taxon>Arthropoda</taxon>
        <taxon>Hexapoda</taxon>
        <taxon>Insecta</taxon>
        <taxon>Pterygota</taxon>
        <taxon>Neoptera</taxon>
        <taxon>Paraneoptera</taxon>
        <taxon>Hemiptera</taxon>
        <taxon>Sternorrhyncha</taxon>
        <taxon>Aphidomorpha</taxon>
        <taxon>Aphidoidea</taxon>
        <taxon>Aphididae</taxon>
        <taxon>Aphidini</taxon>
        <taxon>Aphis</taxon>
        <taxon>Aphis</taxon>
    </lineage>
</organism>
<reference evidence="1" key="2">
    <citation type="submission" date="2022-10" db="EMBL/GenBank/DDBJ databases">
        <authorList>
            <consortium name="ENA_rothamsted_submissions"/>
            <consortium name="culmorum"/>
            <person name="King R."/>
        </authorList>
    </citation>
    <scope>NUCLEOTIDE SEQUENCE</scope>
</reference>
<reference evidence="1" key="1">
    <citation type="submission" date="2022-02" db="EMBL/GenBank/DDBJ databases">
        <authorList>
            <person name="King R."/>
        </authorList>
    </citation>
    <scope>NUCLEOTIDE SEQUENCE</scope>
</reference>
<dbReference type="AlphaFoldDB" id="A0A9P0J4N7"/>
<keyword evidence="2" id="KW-1185">Reference proteome</keyword>
<dbReference type="Proteomes" id="UP001154329">
    <property type="component" value="Chromosome 2"/>
</dbReference>
<dbReference type="EMBL" id="OU899035">
    <property type="protein sequence ID" value="CAH1726080.1"/>
    <property type="molecule type" value="Genomic_DNA"/>
</dbReference>
<evidence type="ECO:0000313" key="2">
    <source>
        <dbReference type="Proteomes" id="UP001154329"/>
    </source>
</evidence>
<proteinExistence type="predicted"/>